<dbReference type="PATRIC" id="fig|161896.4.peg.413"/>
<proteinExistence type="predicted"/>
<reference evidence="1 2" key="1">
    <citation type="journal article" date="2015" name="Genome Announc.">
        <title>Complete Genome Sequence of Corynebacterium camporealensis DSM 44610, Isolated from the Milk of a Manchega Sheep with Subclinical Mastitis.</title>
        <authorList>
            <person name="Ruckert C."/>
            <person name="Albersmeier A."/>
            <person name="Winkler A."/>
            <person name="Tauch A."/>
        </authorList>
    </citation>
    <scope>NUCLEOTIDE SEQUENCE [LARGE SCALE GENOMIC DNA]</scope>
    <source>
        <strain evidence="1 2">DSM 44610</strain>
    </source>
</reference>
<evidence type="ECO:0000313" key="2">
    <source>
        <dbReference type="Proteomes" id="UP000033566"/>
    </source>
</evidence>
<protein>
    <submittedName>
        <fullName evidence="1">Uncharacterized protein</fullName>
    </submittedName>
</protein>
<dbReference type="RefSeq" id="WP_035106611.1">
    <property type="nucleotide sequence ID" value="NZ_CP011311.1"/>
</dbReference>
<dbReference type="KEGG" id="ccj:UL81_02100"/>
<gene>
    <name evidence="1" type="ORF">UL81_02100</name>
</gene>
<evidence type="ECO:0000313" key="1">
    <source>
        <dbReference type="EMBL" id="AKE38401.1"/>
    </source>
</evidence>
<keyword evidence="2" id="KW-1185">Reference proteome</keyword>
<dbReference type="STRING" id="161896.UL81_02100"/>
<accession>A0A0F6TAC0</accession>
<dbReference type="AlphaFoldDB" id="A0A0F6TAC0"/>
<name>A0A0F6TAC0_9CORY</name>
<sequence>MTKAARNFVALVIAAFAVVMMVLVASSMMREDNNLEGNLSNTLESAPGNLDNMILVPMDVYGPDYQAIGFVCSGTTEEDLSASALNPEEFSLENGAVPEGDSYAIAFGPTTGSLYVEELNPNEVEVCEMIGLQMQFMEQQGQDTTGVPMLQGNQPLTFQRGEHNTWKLVG</sequence>
<dbReference type="HOGENOM" id="CLU_133684_0_0_11"/>
<dbReference type="EMBL" id="CP011311">
    <property type="protein sequence ID" value="AKE38401.1"/>
    <property type="molecule type" value="Genomic_DNA"/>
</dbReference>
<dbReference type="OrthoDB" id="4415211at2"/>
<dbReference type="Proteomes" id="UP000033566">
    <property type="component" value="Chromosome"/>
</dbReference>
<organism evidence="1 2">
    <name type="scientific">Corynebacterium camporealensis</name>
    <dbReference type="NCBI Taxonomy" id="161896"/>
    <lineage>
        <taxon>Bacteria</taxon>
        <taxon>Bacillati</taxon>
        <taxon>Actinomycetota</taxon>
        <taxon>Actinomycetes</taxon>
        <taxon>Mycobacteriales</taxon>
        <taxon>Corynebacteriaceae</taxon>
        <taxon>Corynebacterium</taxon>
    </lineage>
</organism>